<name>A0ABR3BHM3_9TREE</name>
<protein>
    <submittedName>
        <fullName evidence="1">Uncharacterized protein</fullName>
    </submittedName>
</protein>
<reference evidence="2" key="1">
    <citation type="submission" date="2015-01" db="EMBL/GenBank/DDBJ databases">
        <title>The Genome Sequence of Cryptococcus gattii MMRL2647.</title>
        <authorList>
            <consortium name="The Broad Institute Genomics Platform"/>
            <person name="Cuomo C."/>
            <person name="Litvintseva A."/>
            <person name="Chen Y."/>
            <person name="Heitman J."/>
            <person name="Sun S."/>
            <person name="Springer D."/>
            <person name="Dromer F."/>
            <person name="Young S."/>
            <person name="Zeng Q."/>
            <person name="Gargeya S."/>
            <person name="Abouelleil A."/>
            <person name="Alvarado L."/>
            <person name="Chapman S.B."/>
            <person name="Gainer-Dewar J."/>
            <person name="Goldberg J."/>
            <person name="Griggs A."/>
            <person name="Gujja S."/>
            <person name="Hansen M."/>
            <person name="Howarth C."/>
            <person name="Imamovic A."/>
            <person name="Larimer J."/>
            <person name="Murphy C."/>
            <person name="Naylor J."/>
            <person name="Pearson M."/>
            <person name="Priest M."/>
            <person name="Roberts A."/>
            <person name="Saif S."/>
            <person name="Shea T."/>
            <person name="Sykes S."/>
            <person name="Wortman J."/>
            <person name="Nusbaum C."/>
            <person name="Birren B."/>
        </authorList>
    </citation>
    <scope>NUCLEOTIDE SEQUENCE [LARGE SCALE GENOMIC DNA]</scope>
    <source>
        <strain evidence="2">IND107</strain>
    </source>
</reference>
<keyword evidence="2" id="KW-1185">Reference proteome</keyword>
<dbReference type="GeneID" id="91993608"/>
<sequence>MYASMTISIHFVKPENLPNNFTESASLQDLQLSLGVSIADFYTLRISSHPTEKQHLTTIVFVLLRILISGSIGVAQLTEEPSYNP</sequence>
<organism evidence="1 2">
    <name type="scientific">Cryptococcus tetragattii IND107</name>
    <dbReference type="NCBI Taxonomy" id="1296105"/>
    <lineage>
        <taxon>Eukaryota</taxon>
        <taxon>Fungi</taxon>
        <taxon>Dikarya</taxon>
        <taxon>Basidiomycota</taxon>
        <taxon>Agaricomycotina</taxon>
        <taxon>Tremellomycetes</taxon>
        <taxon>Tremellales</taxon>
        <taxon>Cryptococcaceae</taxon>
        <taxon>Cryptococcus</taxon>
        <taxon>Cryptococcus gattii species complex</taxon>
    </lineage>
</organism>
<dbReference type="EMBL" id="ATAM02000015">
    <property type="protein sequence ID" value="KAL0240206.1"/>
    <property type="molecule type" value="Genomic_DNA"/>
</dbReference>
<gene>
    <name evidence="1" type="ORF">I308_106755</name>
</gene>
<comment type="caution">
    <text evidence="1">The sequence shown here is derived from an EMBL/GenBank/DDBJ whole genome shotgun (WGS) entry which is preliminary data.</text>
</comment>
<reference evidence="1 2" key="2">
    <citation type="submission" date="2024-01" db="EMBL/GenBank/DDBJ databases">
        <title>Comparative genomics of Cryptococcus and Kwoniella reveals pathogenesis evolution and contrasting modes of karyotype evolution via chromosome fusion or intercentromeric recombination.</title>
        <authorList>
            <person name="Coelho M.A."/>
            <person name="David-Palma M."/>
            <person name="Shea T."/>
            <person name="Bowers K."/>
            <person name="Mcginley-Smith S."/>
            <person name="Mohammad A.W."/>
            <person name="Gnirke A."/>
            <person name="Yurkov A.M."/>
            <person name="Nowrousian M."/>
            <person name="Sun S."/>
            <person name="Cuomo C.A."/>
            <person name="Heitman J."/>
        </authorList>
    </citation>
    <scope>NUCLEOTIDE SEQUENCE [LARGE SCALE GENOMIC DNA]</scope>
    <source>
        <strain evidence="1 2">IND107</strain>
    </source>
</reference>
<accession>A0ABR3BHM3</accession>
<proteinExistence type="predicted"/>
<evidence type="ECO:0000313" key="1">
    <source>
        <dbReference type="EMBL" id="KAL0240206.1"/>
    </source>
</evidence>
<dbReference type="Proteomes" id="UP000054399">
    <property type="component" value="Unassembled WGS sequence"/>
</dbReference>
<evidence type="ECO:0000313" key="2">
    <source>
        <dbReference type="Proteomes" id="UP000054399"/>
    </source>
</evidence>
<dbReference type="RefSeq" id="XP_066610714.1">
    <property type="nucleotide sequence ID" value="XM_066761174.1"/>
</dbReference>